<evidence type="ECO:0000256" key="4">
    <source>
        <dbReference type="ARBA" id="ARBA00022825"/>
    </source>
</evidence>
<keyword evidence="2" id="KW-0645">Protease</keyword>
<dbReference type="InterPro" id="IPR004635">
    <property type="entry name" value="Pept_S49_SppA"/>
</dbReference>
<dbReference type="NCBIfam" id="TIGR00706">
    <property type="entry name" value="SppA_dom"/>
    <property type="match status" value="1"/>
</dbReference>
<dbReference type="InterPro" id="IPR029045">
    <property type="entry name" value="ClpP/crotonase-like_dom_sf"/>
</dbReference>
<dbReference type="Pfam" id="PF01343">
    <property type="entry name" value="Peptidase_S49"/>
    <property type="match status" value="1"/>
</dbReference>
<name>A0A1G6CAF2_9BACT</name>
<keyword evidence="7" id="KW-1185">Reference proteome</keyword>
<reference evidence="6 7" key="1">
    <citation type="submission" date="2016-10" db="EMBL/GenBank/DDBJ databases">
        <authorList>
            <person name="de Groot N.N."/>
        </authorList>
    </citation>
    <scope>NUCLEOTIDE SEQUENCE [LARGE SCALE GENOMIC DNA]</scope>
    <source>
        <strain evidence="6 7">ASO4-2</strain>
    </source>
</reference>
<gene>
    <name evidence="6" type="ORF">SAMN05660653_01443</name>
</gene>
<dbReference type="Gene3D" id="3.90.226.10">
    <property type="entry name" value="2-enoyl-CoA Hydratase, Chain A, domain 1"/>
    <property type="match status" value="1"/>
</dbReference>
<dbReference type="GO" id="GO:0006508">
    <property type="term" value="P:proteolysis"/>
    <property type="evidence" value="ECO:0007669"/>
    <property type="project" value="UniProtKB-KW"/>
</dbReference>
<evidence type="ECO:0000256" key="2">
    <source>
        <dbReference type="ARBA" id="ARBA00022670"/>
    </source>
</evidence>
<proteinExistence type="inferred from homology"/>
<evidence type="ECO:0000256" key="1">
    <source>
        <dbReference type="ARBA" id="ARBA00008683"/>
    </source>
</evidence>
<keyword evidence="4" id="KW-0720">Serine protease</keyword>
<dbReference type="Gene3D" id="6.20.330.10">
    <property type="match status" value="1"/>
</dbReference>
<dbReference type="PANTHER" id="PTHR33209">
    <property type="entry name" value="PROTEASE 4"/>
    <property type="match status" value="1"/>
</dbReference>
<dbReference type="SUPFAM" id="SSF52096">
    <property type="entry name" value="ClpP/crotonase"/>
    <property type="match status" value="1"/>
</dbReference>
<keyword evidence="3" id="KW-0378">Hydrolase</keyword>
<dbReference type="CDD" id="cd07023">
    <property type="entry name" value="S49_Sppa_N_C"/>
    <property type="match status" value="1"/>
</dbReference>
<dbReference type="STRING" id="617002.SAMN05660653_01443"/>
<sequence>MFTAVALFSGVMAVWRSYAEKHPESFLSFGKPKIGLVHVEGMIVDATDTLNWIRRLREDPGVKAVLVRIDSPGGVVGPSQELHGALERLRDKKPVVVSMGAVAASGGYYIAVAGDKIVANPGTLTGSIGVRMELTNLQGLMEKLGIRRHAIASGQFKTTGSPFEELTEHERAYLEAVVMDMHGQFVRAISAGRDLTLEDVEKVADGRIMTGLQALEYGLVDVLGGREEALELLRALAGIDDHFDLIEDPTRQRPIWKRILGSVEDELRIQGPVWVFK</sequence>
<organism evidence="6 7">
    <name type="scientific">Desulfonatronum thiosulfatophilum</name>
    <dbReference type="NCBI Taxonomy" id="617002"/>
    <lineage>
        <taxon>Bacteria</taxon>
        <taxon>Pseudomonadati</taxon>
        <taxon>Thermodesulfobacteriota</taxon>
        <taxon>Desulfovibrionia</taxon>
        <taxon>Desulfovibrionales</taxon>
        <taxon>Desulfonatronaceae</taxon>
        <taxon>Desulfonatronum</taxon>
    </lineage>
</organism>
<dbReference type="GO" id="GO:0008236">
    <property type="term" value="F:serine-type peptidase activity"/>
    <property type="evidence" value="ECO:0007669"/>
    <property type="project" value="UniProtKB-KW"/>
</dbReference>
<dbReference type="EMBL" id="FMXO01000007">
    <property type="protein sequence ID" value="SDB29878.1"/>
    <property type="molecule type" value="Genomic_DNA"/>
</dbReference>
<comment type="similarity">
    <text evidence="1">Belongs to the peptidase S49 family.</text>
</comment>
<dbReference type="InterPro" id="IPR047272">
    <property type="entry name" value="S49_SppA_C"/>
</dbReference>
<dbReference type="AlphaFoldDB" id="A0A1G6CAF2"/>
<evidence type="ECO:0000256" key="3">
    <source>
        <dbReference type="ARBA" id="ARBA00022801"/>
    </source>
</evidence>
<dbReference type="Proteomes" id="UP000198771">
    <property type="component" value="Unassembled WGS sequence"/>
</dbReference>
<dbReference type="InterPro" id="IPR002142">
    <property type="entry name" value="Peptidase_S49"/>
</dbReference>
<dbReference type="PANTHER" id="PTHR33209:SF1">
    <property type="entry name" value="PEPTIDASE S49 DOMAIN-CONTAINING PROTEIN"/>
    <property type="match status" value="1"/>
</dbReference>
<protein>
    <submittedName>
        <fullName evidence="6">Signal peptide peptidase A. Serine peptidase. MEROPS family S49</fullName>
    </submittedName>
</protein>
<evidence type="ECO:0000259" key="5">
    <source>
        <dbReference type="Pfam" id="PF01343"/>
    </source>
</evidence>
<accession>A0A1G6CAF2</accession>
<feature type="domain" description="Peptidase S49" evidence="5">
    <location>
        <begin position="88"/>
        <end position="239"/>
    </location>
</feature>
<evidence type="ECO:0000313" key="7">
    <source>
        <dbReference type="Proteomes" id="UP000198771"/>
    </source>
</evidence>
<evidence type="ECO:0000313" key="6">
    <source>
        <dbReference type="EMBL" id="SDB29878.1"/>
    </source>
</evidence>